<feature type="domain" description="Origin recognition complex subunit 3 N-terminal" evidence="7">
    <location>
        <begin position="19"/>
        <end position="355"/>
    </location>
</feature>
<keyword evidence="3" id="KW-0235">DNA replication</keyword>
<dbReference type="InterPro" id="IPR020795">
    <property type="entry name" value="ORC3"/>
</dbReference>
<dbReference type="CDD" id="cd20704">
    <property type="entry name" value="Orc3"/>
    <property type="match status" value="1"/>
</dbReference>
<feature type="compositionally biased region" description="Basic residues" evidence="6">
    <location>
        <begin position="677"/>
        <end position="689"/>
    </location>
</feature>
<evidence type="ECO:0000256" key="4">
    <source>
        <dbReference type="ARBA" id="ARBA00023125"/>
    </source>
</evidence>
<name>A0A5J5AQX6_9ASTE</name>
<dbReference type="GO" id="GO:0006270">
    <property type="term" value="P:DNA replication initiation"/>
    <property type="evidence" value="ECO:0007669"/>
    <property type="project" value="TreeGrafter"/>
</dbReference>
<feature type="domain" description="Origin recognition complex subunit 3 winged helix C-terminal" evidence="8">
    <location>
        <begin position="608"/>
        <end position="735"/>
    </location>
</feature>
<dbReference type="EMBL" id="CM018041">
    <property type="protein sequence ID" value="KAA8533443.1"/>
    <property type="molecule type" value="Genomic_DNA"/>
</dbReference>
<dbReference type="InterPro" id="IPR040855">
    <property type="entry name" value="ORC_WH_C"/>
</dbReference>
<sequence>MTPTAVAESPKSDNAENNLQPFFVLHKASSRKFERKSTGKTRRRIELSPSSPKISEKSEAEAAEEFDDQQYEHLRNEAFNYVWSKIESSIKDVLRNINIDVFNDIHRWVHESFAAICSCGMPDHNKVSCSYPIVTDALSKQLFTGLVFTKNMEFVDDLSTFEDLGLHLKSHGCHVANLSSLDFSTKNGIGGCLRGLLRQFLMVSLDAADISILASWYSEQRNYNSPLVVIIDDMERCCGSVLSEFILMLSEWVVKIPIILIMGVATTVDAPTSILPSNALQYLSPRKFNLGSPAERMDAVIEAVLVKQCSGFSVGHKVAIFLRNYFLKQDGTLTSFIRALKIAVVQHISMEPLSFILRGLHDEEDSQGLWSEKHALLPEMVFKQAFDLPSSRRNKLAEPNGEIWRHGLSELKRWQKLWSSVVLCLYEAGKCSKITMLDLYCESLDPKLYDSRASDHNSGLEKDFRMSSSDRCVLEQYPSLHKGGFIWQAIRKVRDLPAALLCQLLKSWEKHTEGHNEIHEKVKELQFLLKFEDGKCLKREMTDTSKRPTIRSNSNMEKDAKALNEKAAALIDDMVRNYMLPIECTPFHEIVCFRNVERLQSALIGDPRRTIQVDLLELHKFLKCCCCSKSGNIPLSSMHDTSILYMLAQEHGDLINLHDWYQSFKATMLHPSIKVKQRLKLSPSPKKRKDANESQNKSEASIQARFCRAATELQITGLLRMPSKRRPDYVQRVAFGL</sequence>
<dbReference type="AlphaFoldDB" id="A0A5J5AQX6"/>
<evidence type="ECO:0000256" key="2">
    <source>
        <dbReference type="ARBA" id="ARBA00010977"/>
    </source>
</evidence>
<dbReference type="GO" id="GO:0005664">
    <property type="term" value="C:nuclear origin of replication recognition complex"/>
    <property type="evidence" value="ECO:0007669"/>
    <property type="project" value="InterPro"/>
</dbReference>
<dbReference type="Pfam" id="PF18137">
    <property type="entry name" value="WHD_ORC"/>
    <property type="match status" value="1"/>
</dbReference>
<keyword evidence="10" id="KW-1185">Reference proteome</keyword>
<evidence type="ECO:0000259" key="7">
    <source>
        <dbReference type="Pfam" id="PF07034"/>
    </source>
</evidence>
<keyword evidence="4" id="KW-0238">DNA-binding</keyword>
<evidence type="ECO:0000256" key="6">
    <source>
        <dbReference type="SAM" id="MobiDB-lite"/>
    </source>
</evidence>
<evidence type="ECO:0000256" key="1">
    <source>
        <dbReference type="ARBA" id="ARBA00004123"/>
    </source>
</evidence>
<keyword evidence="5" id="KW-0539">Nucleus</keyword>
<evidence type="ECO:0000256" key="3">
    <source>
        <dbReference type="ARBA" id="ARBA00022705"/>
    </source>
</evidence>
<comment type="similarity">
    <text evidence="2">Belongs to the ORC3 family.</text>
</comment>
<dbReference type="GO" id="GO:0005656">
    <property type="term" value="C:nuclear pre-replicative complex"/>
    <property type="evidence" value="ECO:0007669"/>
    <property type="project" value="TreeGrafter"/>
</dbReference>
<dbReference type="OrthoDB" id="10265211at2759"/>
<evidence type="ECO:0000313" key="10">
    <source>
        <dbReference type="Proteomes" id="UP000325577"/>
    </source>
</evidence>
<dbReference type="GO" id="GO:0003688">
    <property type="term" value="F:DNA replication origin binding"/>
    <property type="evidence" value="ECO:0007669"/>
    <property type="project" value="TreeGrafter"/>
</dbReference>
<feature type="region of interest" description="Disordered" evidence="6">
    <location>
        <begin position="30"/>
        <end position="66"/>
    </location>
</feature>
<proteinExistence type="inferred from homology"/>
<feature type="region of interest" description="Disordered" evidence="6">
    <location>
        <begin position="1"/>
        <end position="20"/>
    </location>
</feature>
<comment type="subcellular location">
    <subcellularLocation>
        <location evidence="1">Nucleus</location>
    </subcellularLocation>
</comment>
<organism evidence="9 10">
    <name type="scientific">Nyssa sinensis</name>
    <dbReference type="NCBI Taxonomy" id="561372"/>
    <lineage>
        <taxon>Eukaryota</taxon>
        <taxon>Viridiplantae</taxon>
        <taxon>Streptophyta</taxon>
        <taxon>Embryophyta</taxon>
        <taxon>Tracheophyta</taxon>
        <taxon>Spermatophyta</taxon>
        <taxon>Magnoliopsida</taxon>
        <taxon>eudicotyledons</taxon>
        <taxon>Gunneridae</taxon>
        <taxon>Pentapetalae</taxon>
        <taxon>asterids</taxon>
        <taxon>Cornales</taxon>
        <taxon>Nyssaceae</taxon>
        <taxon>Nyssa</taxon>
    </lineage>
</organism>
<dbReference type="InterPro" id="IPR045667">
    <property type="entry name" value="ORC3_N"/>
</dbReference>
<dbReference type="Pfam" id="PF07034">
    <property type="entry name" value="ORC3_N"/>
    <property type="match status" value="1"/>
</dbReference>
<gene>
    <name evidence="9" type="ORF">F0562_031123</name>
</gene>
<evidence type="ECO:0000313" key="9">
    <source>
        <dbReference type="EMBL" id="KAA8533443.1"/>
    </source>
</evidence>
<dbReference type="PANTHER" id="PTHR12748:SF0">
    <property type="entry name" value="ORIGIN RECOGNITION COMPLEX SUBUNIT 3"/>
    <property type="match status" value="1"/>
</dbReference>
<evidence type="ECO:0000256" key="5">
    <source>
        <dbReference type="ARBA" id="ARBA00023242"/>
    </source>
</evidence>
<accession>A0A5J5AQX6</accession>
<dbReference type="GO" id="GO:0031261">
    <property type="term" value="C:DNA replication preinitiation complex"/>
    <property type="evidence" value="ECO:0007669"/>
    <property type="project" value="TreeGrafter"/>
</dbReference>
<feature type="region of interest" description="Disordered" evidence="6">
    <location>
        <begin position="677"/>
        <end position="699"/>
    </location>
</feature>
<dbReference type="PANTHER" id="PTHR12748">
    <property type="entry name" value="ORIGIN RECOGNITION COMPLEX SUBUNIT 3"/>
    <property type="match status" value="1"/>
</dbReference>
<dbReference type="Proteomes" id="UP000325577">
    <property type="component" value="Linkage Group LG18"/>
</dbReference>
<evidence type="ECO:0000259" key="8">
    <source>
        <dbReference type="Pfam" id="PF18137"/>
    </source>
</evidence>
<protein>
    <submittedName>
        <fullName evidence="9">Uncharacterized protein</fullName>
    </submittedName>
</protein>
<reference evidence="9 10" key="1">
    <citation type="submission" date="2019-09" db="EMBL/GenBank/DDBJ databases">
        <title>A chromosome-level genome assembly of the Chinese tupelo Nyssa sinensis.</title>
        <authorList>
            <person name="Yang X."/>
            <person name="Kang M."/>
            <person name="Yang Y."/>
            <person name="Xiong H."/>
            <person name="Wang M."/>
            <person name="Zhang Z."/>
            <person name="Wang Z."/>
            <person name="Wu H."/>
            <person name="Ma T."/>
            <person name="Liu J."/>
            <person name="Xi Z."/>
        </authorList>
    </citation>
    <scope>NUCLEOTIDE SEQUENCE [LARGE SCALE GENOMIC DNA]</scope>
    <source>
        <strain evidence="9">J267</strain>
        <tissue evidence="9">Leaf</tissue>
    </source>
</reference>